<dbReference type="Proteomes" id="UP000287361">
    <property type="component" value="Unassembled WGS sequence"/>
</dbReference>
<organism evidence="1 2">
    <name type="scientific">Anaerotignum faecicola</name>
    <dbReference type="NCBI Taxonomy" id="2358141"/>
    <lineage>
        <taxon>Bacteria</taxon>
        <taxon>Bacillati</taxon>
        <taxon>Bacillota</taxon>
        <taxon>Clostridia</taxon>
        <taxon>Lachnospirales</taxon>
        <taxon>Anaerotignaceae</taxon>
        <taxon>Anaerotignum</taxon>
    </lineage>
</organism>
<proteinExistence type="predicted"/>
<comment type="caution">
    <text evidence="1">The sequence shown here is derived from an EMBL/GenBank/DDBJ whole genome shotgun (WGS) entry which is preliminary data.</text>
</comment>
<accession>A0A401LEI5</accession>
<evidence type="ECO:0000313" key="2">
    <source>
        <dbReference type="Proteomes" id="UP000287361"/>
    </source>
</evidence>
<sequence>MDECVVDNHPQYAVKFSKIGYRKDGNITNIPLYLVGKTKELLEGERDLE</sequence>
<protein>
    <submittedName>
        <fullName evidence="1">Uncharacterized protein</fullName>
    </submittedName>
</protein>
<evidence type="ECO:0000313" key="1">
    <source>
        <dbReference type="EMBL" id="GCB29882.1"/>
    </source>
</evidence>
<name>A0A401LEI5_9FIRM</name>
<reference evidence="1 2" key="1">
    <citation type="submission" date="2018-10" db="EMBL/GenBank/DDBJ databases">
        <title>Draft Genome Sequence of Anaerotignum sp. KCTC 15736.</title>
        <authorList>
            <person name="Choi S.H."/>
            <person name="Kim J.S."/>
            <person name="Kang S.W."/>
            <person name="Lee J.S."/>
            <person name="Park S.H."/>
        </authorList>
    </citation>
    <scope>NUCLEOTIDE SEQUENCE [LARGE SCALE GENOMIC DNA]</scope>
    <source>
        <strain evidence="1 2">KCTC 15736</strain>
    </source>
</reference>
<dbReference type="EMBL" id="BHVZ01000004">
    <property type="protein sequence ID" value="GCB29882.1"/>
    <property type="molecule type" value="Genomic_DNA"/>
</dbReference>
<keyword evidence="2" id="KW-1185">Reference proteome</keyword>
<dbReference type="AlphaFoldDB" id="A0A401LEI5"/>
<gene>
    <name evidence="1" type="ORF">KGMB03357_15430</name>
</gene>